<dbReference type="KEGG" id="pgr:PGTG_14037"/>
<reference key="1">
    <citation type="submission" date="2007-01" db="EMBL/GenBank/DDBJ databases">
        <title>The Genome Sequence of Puccinia graminis f. sp. tritici Strain CRL 75-36-700-3.</title>
        <authorList>
            <consortium name="The Broad Institute Genome Sequencing Platform"/>
            <person name="Birren B."/>
            <person name="Lander E."/>
            <person name="Galagan J."/>
            <person name="Nusbaum C."/>
            <person name="Devon K."/>
            <person name="Cuomo C."/>
            <person name="Jaffe D."/>
            <person name="Butler J."/>
            <person name="Alvarez P."/>
            <person name="Gnerre S."/>
            <person name="Grabherr M."/>
            <person name="Mauceli E."/>
            <person name="Brockman W."/>
            <person name="Young S."/>
            <person name="LaButti K."/>
            <person name="Sykes S."/>
            <person name="DeCaprio D."/>
            <person name="Crawford M."/>
            <person name="Koehrsen M."/>
            <person name="Engels R."/>
            <person name="Montgomery P."/>
            <person name="Pearson M."/>
            <person name="Howarth C."/>
            <person name="Larson L."/>
            <person name="White J."/>
            <person name="Zeng Q."/>
            <person name="Kodira C."/>
            <person name="Yandava C."/>
            <person name="Alvarado L."/>
            <person name="O'Leary S."/>
            <person name="Szabo L."/>
            <person name="Dean R."/>
            <person name="Schein J."/>
        </authorList>
    </citation>
    <scope>NUCLEOTIDE SEQUENCE</scope>
    <source>
        <strain>CRL 75-36-700-3</strain>
    </source>
</reference>
<dbReference type="HOGENOM" id="CLU_2759021_0_0_1"/>
<proteinExistence type="predicted"/>
<evidence type="ECO:0000256" key="1">
    <source>
        <dbReference type="SAM" id="MobiDB-lite"/>
    </source>
</evidence>
<protein>
    <submittedName>
        <fullName evidence="2">Uncharacterized protein</fullName>
    </submittedName>
</protein>
<accession>E3KVY4</accession>
<sequence length="70" mass="7617">MTESATRKGRECGELLHGVYKRWPAAGCHPAFLAPVGIKVRIIQRSWNPYSNQEGLQEKGAHKGGPGNCA</sequence>
<name>E3KVY4_PUCGT</name>
<dbReference type="InParanoid" id="E3KVY4"/>
<evidence type="ECO:0000313" key="2">
    <source>
        <dbReference type="EMBL" id="EFP88459.2"/>
    </source>
</evidence>
<evidence type="ECO:0000313" key="3">
    <source>
        <dbReference type="Proteomes" id="UP000008783"/>
    </source>
</evidence>
<organism evidence="2 3">
    <name type="scientific">Puccinia graminis f. sp. tritici (strain CRL 75-36-700-3 / race SCCL)</name>
    <name type="common">Black stem rust fungus</name>
    <dbReference type="NCBI Taxonomy" id="418459"/>
    <lineage>
        <taxon>Eukaryota</taxon>
        <taxon>Fungi</taxon>
        <taxon>Dikarya</taxon>
        <taxon>Basidiomycota</taxon>
        <taxon>Pucciniomycotina</taxon>
        <taxon>Pucciniomycetes</taxon>
        <taxon>Pucciniales</taxon>
        <taxon>Pucciniaceae</taxon>
        <taxon>Puccinia</taxon>
    </lineage>
</organism>
<dbReference type="GeneID" id="10540762"/>
<gene>
    <name evidence="2" type="ORF">PGTG_14037</name>
</gene>
<dbReference type="EMBL" id="DS178314">
    <property type="protein sequence ID" value="EFP88459.2"/>
    <property type="molecule type" value="Genomic_DNA"/>
</dbReference>
<dbReference type="RefSeq" id="XP_003332878.2">
    <property type="nucleotide sequence ID" value="XM_003332830.2"/>
</dbReference>
<dbReference type="Proteomes" id="UP000008783">
    <property type="component" value="Unassembled WGS sequence"/>
</dbReference>
<dbReference type="VEuPathDB" id="FungiDB:PGTG_14037"/>
<keyword evidence="3" id="KW-1185">Reference proteome</keyword>
<reference evidence="3" key="2">
    <citation type="journal article" date="2011" name="Proc. Natl. Acad. Sci. U.S.A.">
        <title>Obligate biotrophy features unraveled by the genomic analysis of rust fungi.</title>
        <authorList>
            <person name="Duplessis S."/>
            <person name="Cuomo C.A."/>
            <person name="Lin Y.-C."/>
            <person name="Aerts A."/>
            <person name="Tisserant E."/>
            <person name="Veneault-Fourrey C."/>
            <person name="Joly D.L."/>
            <person name="Hacquard S."/>
            <person name="Amselem J."/>
            <person name="Cantarel B.L."/>
            <person name="Chiu R."/>
            <person name="Coutinho P.M."/>
            <person name="Feau N."/>
            <person name="Field M."/>
            <person name="Frey P."/>
            <person name="Gelhaye E."/>
            <person name="Goldberg J."/>
            <person name="Grabherr M.G."/>
            <person name="Kodira C.D."/>
            <person name="Kohler A."/>
            <person name="Kuees U."/>
            <person name="Lindquist E.A."/>
            <person name="Lucas S.M."/>
            <person name="Mago R."/>
            <person name="Mauceli E."/>
            <person name="Morin E."/>
            <person name="Murat C."/>
            <person name="Pangilinan J.L."/>
            <person name="Park R."/>
            <person name="Pearson M."/>
            <person name="Quesneville H."/>
            <person name="Rouhier N."/>
            <person name="Sakthikumar S."/>
            <person name="Salamov A.A."/>
            <person name="Schmutz J."/>
            <person name="Selles B."/>
            <person name="Shapiro H."/>
            <person name="Tanguay P."/>
            <person name="Tuskan G.A."/>
            <person name="Henrissat B."/>
            <person name="Van de Peer Y."/>
            <person name="Rouze P."/>
            <person name="Ellis J.G."/>
            <person name="Dodds P.N."/>
            <person name="Schein J.E."/>
            <person name="Zhong S."/>
            <person name="Hamelin R.C."/>
            <person name="Grigoriev I.V."/>
            <person name="Szabo L.J."/>
            <person name="Martin F."/>
        </authorList>
    </citation>
    <scope>NUCLEOTIDE SEQUENCE [LARGE SCALE GENOMIC DNA]</scope>
    <source>
        <strain evidence="3">CRL 75-36-700-3 / race SCCL</strain>
    </source>
</reference>
<dbReference type="AlphaFoldDB" id="E3KVY4"/>
<feature type="region of interest" description="Disordered" evidence="1">
    <location>
        <begin position="51"/>
        <end position="70"/>
    </location>
</feature>